<protein>
    <recommendedName>
        <fullName evidence="3">Selenoprotein O</fullName>
    </recommendedName>
</protein>
<feature type="non-terminal residue" evidence="1">
    <location>
        <position position="234"/>
    </location>
</feature>
<evidence type="ECO:0000313" key="2">
    <source>
        <dbReference type="Proteomes" id="UP001189429"/>
    </source>
</evidence>
<dbReference type="EMBL" id="CAUYUJ010014363">
    <property type="protein sequence ID" value="CAK0840246.1"/>
    <property type="molecule type" value="Genomic_DNA"/>
</dbReference>
<gene>
    <name evidence="1" type="ORF">PCOR1329_LOCUS35732</name>
</gene>
<dbReference type="Proteomes" id="UP001189429">
    <property type="component" value="Unassembled WGS sequence"/>
</dbReference>
<reference evidence="1" key="1">
    <citation type="submission" date="2023-10" db="EMBL/GenBank/DDBJ databases">
        <authorList>
            <person name="Chen Y."/>
            <person name="Shah S."/>
            <person name="Dougan E. K."/>
            <person name="Thang M."/>
            <person name="Chan C."/>
        </authorList>
    </citation>
    <scope>NUCLEOTIDE SEQUENCE [LARGE SCALE GENOMIC DNA]</scope>
</reference>
<accession>A0ABN9T5Y2</accession>
<proteinExistence type="predicted"/>
<feature type="non-terminal residue" evidence="1">
    <location>
        <position position="1"/>
    </location>
</feature>
<organism evidence="1 2">
    <name type="scientific">Prorocentrum cordatum</name>
    <dbReference type="NCBI Taxonomy" id="2364126"/>
    <lineage>
        <taxon>Eukaryota</taxon>
        <taxon>Sar</taxon>
        <taxon>Alveolata</taxon>
        <taxon>Dinophyceae</taxon>
        <taxon>Prorocentrales</taxon>
        <taxon>Prorocentraceae</taxon>
        <taxon>Prorocentrum</taxon>
    </lineage>
</organism>
<comment type="caution">
    <text evidence="1">The sequence shown here is derived from an EMBL/GenBank/DDBJ whole genome shotgun (WGS) entry which is preliminary data.</text>
</comment>
<evidence type="ECO:0000313" key="1">
    <source>
        <dbReference type="EMBL" id="CAK0840246.1"/>
    </source>
</evidence>
<sequence>ELIDRAIGWTDRPFDEKHWEDQDLAQSVQLVRDMLAALERVPKMSDRMKTVTLEGYNDTVPEFLAVTRKEISDGLGAFWDEHPIAQSADSFLAKIESMEAFTEIKAKLAKRLTERIQMLVRLTNGAIFGNFPRDAFWAERWIDTICTPDDITDQAFLICGTGYEAGFTQDAVKAFEDASEAARYADTMFQWQVGAITNIARVWLVGVPFLKCKMDFDEAAAKAWRGGQDALNKL</sequence>
<keyword evidence="2" id="KW-1185">Reference proteome</keyword>
<evidence type="ECO:0008006" key="3">
    <source>
        <dbReference type="Google" id="ProtNLM"/>
    </source>
</evidence>
<name>A0ABN9T5Y2_9DINO</name>